<protein>
    <submittedName>
        <fullName evidence="1">Uncharacterized protein</fullName>
    </submittedName>
</protein>
<reference evidence="1 2" key="1">
    <citation type="submission" date="2023-11" db="EMBL/GenBank/DDBJ databases">
        <authorList>
            <person name="Cook R."/>
            <person name="Crisci M."/>
            <person name="Pye H."/>
            <person name="Adriaenssens E."/>
            <person name="Santini J."/>
        </authorList>
    </citation>
    <scope>NUCLEOTIDE SEQUENCE [LARGE SCALE GENOMIC DNA]</scope>
    <source>
        <strain evidence="1">Lak_Megaphage_Sonny</strain>
    </source>
</reference>
<proteinExistence type="predicted"/>
<accession>A0ABZ0Z402</accession>
<name>A0ABZ0Z402_9CAUD</name>
<organism evidence="1 2">
    <name type="scientific">phage Lak_Megaphage_Sonny</name>
    <dbReference type="NCBI Taxonomy" id="3109229"/>
    <lineage>
        <taxon>Viruses</taxon>
        <taxon>Duplodnaviria</taxon>
        <taxon>Heunggongvirae</taxon>
        <taxon>Uroviricota</taxon>
        <taxon>Caudoviricetes</taxon>
        <taxon>Caudoviricetes code 15 clade</taxon>
    </lineage>
</organism>
<evidence type="ECO:0000313" key="2">
    <source>
        <dbReference type="Proteomes" id="UP001358193"/>
    </source>
</evidence>
<sequence>MKQFQLYNTKQHKNEPFPFNEFCINCKFFGTLKCRKKTDMFQRWKKINCEKFESLT</sequence>
<dbReference type="Proteomes" id="UP001358193">
    <property type="component" value="Segment"/>
</dbReference>
<dbReference type="EMBL" id="OR769223">
    <property type="protein sequence ID" value="WQJ53934.1"/>
    <property type="molecule type" value="Genomic_DNA"/>
</dbReference>
<keyword evidence="2" id="KW-1185">Reference proteome</keyword>
<evidence type="ECO:0000313" key="1">
    <source>
        <dbReference type="EMBL" id="WQJ53934.1"/>
    </source>
</evidence>